<organism evidence="2 3">
    <name type="scientific">Thiopseudomonas acetoxidans</name>
    <dbReference type="NCBI Taxonomy" id="3041622"/>
    <lineage>
        <taxon>Bacteria</taxon>
        <taxon>Pseudomonadati</taxon>
        <taxon>Pseudomonadota</taxon>
        <taxon>Gammaproteobacteria</taxon>
        <taxon>Pseudomonadales</taxon>
        <taxon>Pseudomonadaceae</taxon>
        <taxon>Thiopseudomonas</taxon>
    </lineage>
</organism>
<keyword evidence="3" id="KW-1185">Reference proteome</keyword>
<dbReference type="SUPFAM" id="SSF48264">
    <property type="entry name" value="Cytochrome P450"/>
    <property type="match status" value="1"/>
</dbReference>
<dbReference type="RefSeq" id="WP_289410948.1">
    <property type="nucleotide sequence ID" value="NZ_JAUCDY010000009.1"/>
</dbReference>
<dbReference type="Gene3D" id="1.10.630.10">
    <property type="entry name" value="Cytochrome P450"/>
    <property type="match status" value="1"/>
</dbReference>
<proteinExistence type="inferred from homology"/>
<evidence type="ECO:0000256" key="1">
    <source>
        <dbReference type="ARBA" id="ARBA00010617"/>
    </source>
</evidence>
<evidence type="ECO:0000313" key="3">
    <source>
        <dbReference type="Proteomes" id="UP001241056"/>
    </source>
</evidence>
<dbReference type="PANTHER" id="PTHR46696">
    <property type="entry name" value="P450, PUTATIVE (EUROFUNG)-RELATED"/>
    <property type="match status" value="1"/>
</dbReference>
<dbReference type="InterPro" id="IPR001128">
    <property type="entry name" value="Cyt_P450"/>
</dbReference>
<gene>
    <name evidence="2" type="ORF">QEZ41_08230</name>
</gene>
<accession>A0ABT7SQ07</accession>
<comment type="similarity">
    <text evidence="1">Belongs to the cytochrome P450 family.</text>
</comment>
<dbReference type="PANTHER" id="PTHR46696:SF6">
    <property type="entry name" value="P450, PUTATIVE (EUROFUNG)-RELATED"/>
    <property type="match status" value="1"/>
</dbReference>
<evidence type="ECO:0000313" key="2">
    <source>
        <dbReference type="EMBL" id="MDM7858265.1"/>
    </source>
</evidence>
<dbReference type="InterPro" id="IPR036396">
    <property type="entry name" value="Cyt_P450_sf"/>
</dbReference>
<reference evidence="2 3" key="1">
    <citation type="submission" date="2023-06" db="EMBL/GenBank/DDBJ databases">
        <title>Thiopseudomonas sp. CY1220 draft genome sequence.</title>
        <authorList>
            <person name="Zhao G."/>
            <person name="An M."/>
        </authorList>
    </citation>
    <scope>NUCLEOTIDE SEQUENCE [LARGE SCALE GENOMIC DNA]</scope>
    <source>
        <strain evidence="2 3">CY1220</strain>
    </source>
</reference>
<sequence length="384" mass="43614">MTDVTQPDWDPRAESVLQNQRHAYDKMRQRCPVAHSSDGQWTLFRHADVMRVLEDHQSFSNQVSQHISVPNGMDPPEHGLYRALIEPYFSQERVDWFAPICQQIADEVAQAAVQKDAIDLMRAFAYPFAARIQCAFMGWPQELADVLLDWLKRSQVATLARDRSATAALANEFARIISTQLEQRRQTQAPQDADITSELMHEQINDRPLTEAEIASILRNWTAGEVSTIAAAIGVIAHYLACNPELQAELRQHPDKLWYANDEIQRLHNPLLENRRRTTCPVEIGGRAIAAEQPITLNWVAANRDPEVFDNPEQFSWQRDPKQNLLYGAGIHVCPGAPLARMELVVAISSLLKHCRTLQLVPNRCPVFARYPASGYSKLCLRIR</sequence>
<dbReference type="EMBL" id="JAUCDY010000009">
    <property type="protein sequence ID" value="MDM7858265.1"/>
    <property type="molecule type" value="Genomic_DNA"/>
</dbReference>
<comment type="caution">
    <text evidence="2">The sequence shown here is derived from an EMBL/GenBank/DDBJ whole genome shotgun (WGS) entry which is preliminary data.</text>
</comment>
<protein>
    <submittedName>
        <fullName evidence="2">Cytochrome P450</fullName>
    </submittedName>
</protein>
<name>A0ABT7SQ07_9GAMM</name>
<dbReference type="Proteomes" id="UP001241056">
    <property type="component" value="Unassembled WGS sequence"/>
</dbReference>
<dbReference type="Pfam" id="PF00067">
    <property type="entry name" value="p450"/>
    <property type="match status" value="1"/>
</dbReference>
<dbReference type="CDD" id="cd11079">
    <property type="entry name" value="Cyp_unk"/>
    <property type="match status" value="1"/>
</dbReference>